<proteinExistence type="predicted"/>
<dbReference type="EMBL" id="JAATLM010000002">
    <property type="protein sequence ID" value="NIZ70104.1"/>
    <property type="molecule type" value="Genomic_DNA"/>
</dbReference>
<organism evidence="1 2">
    <name type="scientific">Entomospira culicis</name>
    <dbReference type="NCBI Taxonomy" id="2719989"/>
    <lineage>
        <taxon>Bacteria</taxon>
        <taxon>Pseudomonadati</taxon>
        <taxon>Spirochaetota</taxon>
        <taxon>Spirochaetia</taxon>
        <taxon>Spirochaetales</taxon>
        <taxon>Spirochaetaceae</taxon>
        <taxon>Entomospira</taxon>
    </lineage>
</organism>
<name>A0A968GGK2_9SPIO</name>
<evidence type="ECO:0000313" key="1">
    <source>
        <dbReference type="EMBL" id="NIZ70104.1"/>
    </source>
</evidence>
<dbReference type="RefSeq" id="WP_167696336.1">
    <property type="nucleotide sequence ID" value="NZ_CP118182.1"/>
</dbReference>
<evidence type="ECO:0008006" key="3">
    <source>
        <dbReference type="Google" id="ProtNLM"/>
    </source>
</evidence>
<comment type="caution">
    <text evidence="1">The sequence shown here is derived from an EMBL/GenBank/DDBJ whole genome shotgun (WGS) entry which is preliminary data.</text>
</comment>
<reference evidence="1" key="1">
    <citation type="submission" date="2020-03" db="EMBL/GenBank/DDBJ databases">
        <title>Spirochaetal bacteria isolated from arthropods constitute a novel genus Entomospira genus novum within the order Spirochaetales.</title>
        <authorList>
            <person name="Grana-Miraglia L."/>
            <person name="Sikutova S."/>
            <person name="Fingerle V."/>
            <person name="Sing A."/>
            <person name="Castillo-Ramirez S."/>
            <person name="Margos G."/>
            <person name="Rudolf I."/>
        </authorList>
    </citation>
    <scope>NUCLEOTIDE SEQUENCE</scope>
    <source>
        <strain evidence="1">BR149</strain>
    </source>
</reference>
<sequence length="219" mass="23947">MQFIKKSMLIGLILMSSTSLFALDHIIGLRFGGAVDRNVGAIQGIDEVYQYASVRGNFTMGLTYDFFPVALISISPEFHYHANRTANFSVEETSYKASWQELSVGGQLKLNLMGLFYWGIGGGAGFALTPKLDKNDYAVSSSVYPYFVMELGTHIPYIFLGALGKNDMTLGLHLALRGTSNIIIWKEQPEAGHFQNDFSVGLFVGVSLYIGDTLAGFGA</sequence>
<protein>
    <recommendedName>
        <fullName evidence="3">Outer membrane protein beta-barrel domain-containing protein</fullName>
    </recommendedName>
</protein>
<evidence type="ECO:0000313" key="2">
    <source>
        <dbReference type="Proteomes" id="UP000778951"/>
    </source>
</evidence>
<keyword evidence="2" id="KW-1185">Reference proteome</keyword>
<dbReference type="AlphaFoldDB" id="A0A968GGK2"/>
<dbReference type="Proteomes" id="UP000778951">
    <property type="component" value="Unassembled WGS sequence"/>
</dbReference>
<accession>A0A968GGK2</accession>
<gene>
    <name evidence="1" type="ORF">HCT48_07780</name>
</gene>